<dbReference type="InterPro" id="IPR001661">
    <property type="entry name" value="Glyco_hydro_37"/>
</dbReference>
<evidence type="ECO:0000256" key="1">
    <source>
        <dbReference type="ARBA" id="ARBA00005615"/>
    </source>
</evidence>
<dbReference type="Gene3D" id="1.50.10.10">
    <property type="match status" value="1"/>
</dbReference>
<accession>A0A7R8VDL0</accession>
<dbReference type="EMBL" id="OA565181">
    <property type="protein sequence ID" value="CAD7196476.1"/>
    <property type="molecule type" value="Genomic_DNA"/>
</dbReference>
<evidence type="ECO:0000256" key="2">
    <source>
        <dbReference type="ARBA" id="ARBA00012757"/>
    </source>
</evidence>
<evidence type="ECO:0000256" key="3">
    <source>
        <dbReference type="ARBA" id="ARBA00019905"/>
    </source>
</evidence>
<protein>
    <recommendedName>
        <fullName evidence="3">Trehalase</fullName>
        <ecNumber evidence="2">3.2.1.28</ecNumber>
    </recommendedName>
    <alternativeName>
        <fullName evidence="4">Alpha,alpha-trehalase</fullName>
    </alternativeName>
</protein>
<dbReference type="SUPFAM" id="SSF48208">
    <property type="entry name" value="Six-hairpin glycosidases"/>
    <property type="match status" value="1"/>
</dbReference>
<gene>
    <name evidence="5" type="ORF">TDIB3V08_LOCUS2824</name>
</gene>
<dbReference type="GO" id="GO:0004555">
    <property type="term" value="F:alpha,alpha-trehalase activity"/>
    <property type="evidence" value="ECO:0007669"/>
    <property type="project" value="UniProtKB-EC"/>
</dbReference>
<organism evidence="5">
    <name type="scientific">Timema douglasi</name>
    <name type="common">Walking stick</name>
    <dbReference type="NCBI Taxonomy" id="61478"/>
    <lineage>
        <taxon>Eukaryota</taxon>
        <taxon>Metazoa</taxon>
        <taxon>Ecdysozoa</taxon>
        <taxon>Arthropoda</taxon>
        <taxon>Hexapoda</taxon>
        <taxon>Insecta</taxon>
        <taxon>Pterygota</taxon>
        <taxon>Neoptera</taxon>
        <taxon>Polyneoptera</taxon>
        <taxon>Phasmatodea</taxon>
        <taxon>Timematodea</taxon>
        <taxon>Timematoidea</taxon>
        <taxon>Timematidae</taxon>
        <taxon>Timema</taxon>
    </lineage>
</organism>
<dbReference type="AlphaFoldDB" id="A0A7R8VDL0"/>
<sequence>MPHSHIRTNFCLEHYFMSTREDFQSAKIFRTEGEKEAYYSELKAAAESGWDFSSRWFILNATNKGGVGQVVDTTWSNFPTNSYIGESKGRHGLEQLLDKLVFRRIKWSRENRSTKLKYLED</sequence>
<evidence type="ECO:0000256" key="4">
    <source>
        <dbReference type="ARBA" id="ARBA00030473"/>
    </source>
</evidence>
<proteinExistence type="inferred from homology"/>
<evidence type="ECO:0000313" key="5">
    <source>
        <dbReference type="EMBL" id="CAD7196476.1"/>
    </source>
</evidence>
<dbReference type="Pfam" id="PF01204">
    <property type="entry name" value="Trehalase"/>
    <property type="match status" value="1"/>
</dbReference>
<comment type="similarity">
    <text evidence="1">Belongs to the glycosyl hydrolase 37 family.</text>
</comment>
<dbReference type="InterPro" id="IPR008928">
    <property type="entry name" value="6-hairpin_glycosidase_sf"/>
</dbReference>
<dbReference type="GO" id="GO:0005991">
    <property type="term" value="P:trehalose metabolic process"/>
    <property type="evidence" value="ECO:0007669"/>
    <property type="project" value="InterPro"/>
</dbReference>
<dbReference type="InterPro" id="IPR012341">
    <property type="entry name" value="6hp_glycosidase-like_sf"/>
</dbReference>
<dbReference type="EC" id="3.2.1.28" evidence="2"/>
<name>A0A7R8VDL0_TIMDO</name>
<reference evidence="5" key="1">
    <citation type="submission" date="2020-11" db="EMBL/GenBank/DDBJ databases">
        <authorList>
            <person name="Tran Van P."/>
        </authorList>
    </citation>
    <scope>NUCLEOTIDE SEQUENCE</scope>
</reference>